<sequence length="126" mass="14150">MSLELGSIAIKCQGSDTNPFQPSSPSFFLFLIALPCHAVTTMSDLNFPTTMLMFHFTGVVGCETLLWILLPDFWKWYIINLFLLLVTSFCFFDFISSSVTKLLVQAHSNPATADHPLNLESRESQP</sequence>
<dbReference type="InterPro" id="IPR053258">
    <property type="entry name" value="Ca-permeable_cation_channel"/>
</dbReference>
<reference evidence="2 3" key="1">
    <citation type="submission" date="2023-01" db="EMBL/GenBank/DDBJ databases">
        <authorList>
            <person name="Kreplak J."/>
        </authorList>
    </citation>
    <scope>NUCLEOTIDE SEQUENCE [LARGE SCALE GENOMIC DNA]</scope>
</reference>
<dbReference type="Proteomes" id="UP001157006">
    <property type="component" value="Chromosome 2"/>
</dbReference>
<keyword evidence="1" id="KW-0472">Membrane</keyword>
<evidence type="ECO:0008006" key="4">
    <source>
        <dbReference type="Google" id="ProtNLM"/>
    </source>
</evidence>
<feature type="transmembrane region" description="Helical" evidence="1">
    <location>
        <begin position="76"/>
        <end position="95"/>
    </location>
</feature>
<keyword evidence="1" id="KW-1133">Transmembrane helix</keyword>
<proteinExistence type="predicted"/>
<dbReference type="EMBL" id="OX451737">
    <property type="protein sequence ID" value="CAI8596839.1"/>
    <property type="molecule type" value="Genomic_DNA"/>
</dbReference>
<dbReference type="AlphaFoldDB" id="A0AAV0ZGN1"/>
<keyword evidence="3" id="KW-1185">Reference proteome</keyword>
<evidence type="ECO:0000313" key="3">
    <source>
        <dbReference type="Proteomes" id="UP001157006"/>
    </source>
</evidence>
<evidence type="ECO:0000256" key="1">
    <source>
        <dbReference type="SAM" id="Phobius"/>
    </source>
</evidence>
<name>A0AAV0ZGN1_VICFA</name>
<gene>
    <name evidence="2" type="ORF">VFH_II053560</name>
</gene>
<protein>
    <recommendedName>
        <fullName evidence="4">Transmembrane protein</fullName>
    </recommendedName>
</protein>
<feature type="transmembrane region" description="Helical" evidence="1">
    <location>
        <begin position="52"/>
        <end position="70"/>
    </location>
</feature>
<dbReference type="PANTHER" id="PTHR34115:SF17">
    <property type="entry name" value="PROTEIN, PUTATIVE-RELATED"/>
    <property type="match status" value="1"/>
</dbReference>
<accession>A0AAV0ZGN1</accession>
<keyword evidence="1" id="KW-0812">Transmembrane</keyword>
<dbReference type="PANTHER" id="PTHR34115">
    <property type="entry name" value="PROTEIN, PUTATIVE-RELATED"/>
    <property type="match status" value="1"/>
</dbReference>
<evidence type="ECO:0000313" key="2">
    <source>
        <dbReference type="EMBL" id="CAI8596839.1"/>
    </source>
</evidence>
<organism evidence="2 3">
    <name type="scientific">Vicia faba</name>
    <name type="common">Broad bean</name>
    <name type="synonym">Faba vulgaris</name>
    <dbReference type="NCBI Taxonomy" id="3906"/>
    <lineage>
        <taxon>Eukaryota</taxon>
        <taxon>Viridiplantae</taxon>
        <taxon>Streptophyta</taxon>
        <taxon>Embryophyta</taxon>
        <taxon>Tracheophyta</taxon>
        <taxon>Spermatophyta</taxon>
        <taxon>Magnoliopsida</taxon>
        <taxon>eudicotyledons</taxon>
        <taxon>Gunneridae</taxon>
        <taxon>Pentapetalae</taxon>
        <taxon>rosids</taxon>
        <taxon>fabids</taxon>
        <taxon>Fabales</taxon>
        <taxon>Fabaceae</taxon>
        <taxon>Papilionoideae</taxon>
        <taxon>50 kb inversion clade</taxon>
        <taxon>NPAAA clade</taxon>
        <taxon>Hologalegina</taxon>
        <taxon>IRL clade</taxon>
        <taxon>Fabeae</taxon>
        <taxon>Vicia</taxon>
    </lineage>
</organism>